<reference evidence="2 3" key="1">
    <citation type="submission" date="2019-04" db="EMBL/GenBank/DDBJ databases">
        <authorList>
            <person name="Hwang J.C."/>
        </authorList>
    </citation>
    <scope>NUCLEOTIDE SEQUENCE [LARGE SCALE GENOMIC DNA]</scope>
    <source>
        <strain evidence="2 3">IMCC35002</strain>
    </source>
</reference>
<dbReference type="SUPFAM" id="SSF47781">
    <property type="entry name" value="RuvA domain 2-like"/>
    <property type="match status" value="1"/>
</dbReference>
<accession>A0A4U1BVQ1</accession>
<evidence type="ECO:0000256" key="1">
    <source>
        <dbReference type="SAM" id="SignalP"/>
    </source>
</evidence>
<evidence type="ECO:0000313" key="3">
    <source>
        <dbReference type="Proteomes" id="UP000305675"/>
    </source>
</evidence>
<name>A0A4U1BVQ1_9GAMM</name>
<dbReference type="RefSeq" id="WP_136861692.1">
    <property type="nucleotide sequence ID" value="NZ_SWCJ01000001.1"/>
</dbReference>
<dbReference type="OrthoDB" id="7510573at2"/>
<evidence type="ECO:0000313" key="2">
    <source>
        <dbReference type="EMBL" id="TKB58544.1"/>
    </source>
</evidence>
<organism evidence="2 3">
    <name type="scientific">Ferrimonas aestuarii</name>
    <dbReference type="NCBI Taxonomy" id="2569539"/>
    <lineage>
        <taxon>Bacteria</taxon>
        <taxon>Pseudomonadati</taxon>
        <taxon>Pseudomonadota</taxon>
        <taxon>Gammaproteobacteria</taxon>
        <taxon>Alteromonadales</taxon>
        <taxon>Ferrimonadaceae</taxon>
        <taxon>Ferrimonas</taxon>
    </lineage>
</organism>
<dbReference type="Pfam" id="PF12836">
    <property type="entry name" value="HHH_3"/>
    <property type="match status" value="1"/>
</dbReference>
<proteinExistence type="predicted"/>
<dbReference type="AlphaFoldDB" id="A0A4U1BVQ1"/>
<keyword evidence="1" id="KW-0732">Signal</keyword>
<dbReference type="InterPro" id="IPR010994">
    <property type="entry name" value="RuvA_2-like"/>
</dbReference>
<gene>
    <name evidence="2" type="ORF">FCL42_02000</name>
</gene>
<dbReference type="Proteomes" id="UP000305675">
    <property type="component" value="Unassembled WGS sequence"/>
</dbReference>
<dbReference type="NCBIfam" id="TIGR00426">
    <property type="entry name" value="competence protein ComEA helix-hairpin-helix repeat region"/>
    <property type="match status" value="1"/>
</dbReference>
<feature type="chain" id="PRO_5020901109" evidence="1">
    <location>
        <begin position="20"/>
        <end position="96"/>
    </location>
</feature>
<dbReference type="InterPro" id="IPR051675">
    <property type="entry name" value="Endo/Exo/Phosphatase_dom_1"/>
</dbReference>
<comment type="caution">
    <text evidence="2">The sequence shown here is derived from an EMBL/GenBank/DDBJ whole genome shotgun (WGS) entry which is preliminary data.</text>
</comment>
<sequence length="96" mass="10229">MLKVLLLSATLFALPLAMAEEPQAVHASAQAGMSININTASAEELAQQLKGVGLSKAKAIVAYREQHGPFTEVAELTEVKGIGQRTLELNEDTLQL</sequence>
<dbReference type="PANTHER" id="PTHR21180">
    <property type="entry name" value="ENDONUCLEASE/EXONUCLEASE/PHOSPHATASE FAMILY DOMAIN-CONTAINING PROTEIN 1"/>
    <property type="match status" value="1"/>
</dbReference>
<keyword evidence="3" id="KW-1185">Reference proteome</keyword>
<feature type="signal peptide" evidence="1">
    <location>
        <begin position="1"/>
        <end position="19"/>
    </location>
</feature>
<dbReference type="GO" id="GO:0015627">
    <property type="term" value="C:type II protein secretion system complex"/>
    <property type="evidence" value="ECO:0007669"/>
    <property type="project" value="TreeGrafter"/>
</dbReference>
<protein>
    <submittedName>
        <fullName evidence="2">Helix-hairpin-helix domain-containing protein</fullName>
    </submittedName>
</protein>
<dbReference type="InterPro" id="IPR004509">
    <property type="entry name" value="Competence_ComEA_HhH"/>
</dbReference>
<dbReference type="GO" id="GO:0015628">
    <property type="term" value="P:protein secretion by the type II secretion system"/>
    <property type="evidence" value="ECO:0007669"/>
    <property type="project" value="TreeGrafter"/>
</dbReference>
<dbReference type="EMBL" id="SWCJ01000001">
    <property type="protein sequence ID" value="TKB58544.1"/>
    <property type="molecule type" value="Genomic_DNA"/>
</dbReference>
<dbReference type="Gene3D" id="1.10.150.280">
    <property type="entry name" value="AF1531-like domain"/>
    <property type="match status" value="1"/>
</dbReference>
<dbReference type="PANTHER" id="PTHR21180:SF32">
    <property type="entry name" value="ENDONUCLEASE_EXONUCLEASE_PHOSPHATASE FAMILY DOMAIN-CONTAINING PROTEIN 1"/>
    <property type="match status" value="1"/>
</dbReference>